<reference evidence="2 3" key="1">
    <citation type="journal article" date="2014" name="BMC Genomics">
        <title>Comparative genome sequencing reveals chemotype-specific gene clusters in the toxigenic black mold Stachybotrys.</title>
        <authorList>
            <person name="Semeiks J."/>
            <person name="Borek D."/>
            <person name="Otwinowski Z."/>
            <person name="Grishin N.V."/>
        </authorList>
    </citation>
    <scope>NUCLEOTIDE SEQUENCE [LARGE SCALE GENOMIC DNA]</scope>
    <source>
        <strain evidence="2 3">IBT 40285</strain>
    </source>
</reference>
<dbReference type="OrthoDB" id="294702at2759"/>
<organism evidence="2 3">
    <name type="scientific">Stachybotrys chlorohalonatus (strain IBT 40285)</name>
    <dbReference type="NCBI Taxonomy" id="1283841"/>
    <lineage>
        <taxon>Eukaryota</taxon>
        <taxon>Fungi</taxon>
        <taxon>Dikarya</taxon>
        <taxon>Ascomycota</taxon>
        <taxon>Pezizomycotina</taxon>
        <taxon>Sordariomycetes</taxon>
        <taxon>Hypocreomycetidae</taxon>
        <taxon>Hypocreales</taxon>
        <taxon>Stachybotryaceae</taxon>
        <taxon>Stachybotrys</taxon>
    </lineage>
</organism>
<dbReference type="InterPro" id="IPR000073">
    <property type="entry name" value="AB_hydrolase_1"/>
</dbReference>
<sequence length="292" mass="32908">MGIAYYGAQSGPTVFYLHGFPGCRLSGVLFDGPGKRLGARVIAVERPGIGISSPQPGRKPQDHANDIRELAEHLDLKSYGILGVSGGGLYALACAYFLPEQQLTGVSIVCGMGPIDIGIKGMNWRNWVCFKGLLYFPSLVRWFQTKVAAALHSHPKEKTEEMVRDQLSKRTPNSYDWLGLFGKDAAVLTDPDFVIMLVDFYREHYKQGVDGFMDDGRIFTSDPSFRLQDIRASLPIQMWYSRQDTNVPLRMGEEMAARLKSRPDFYIIEDETHLGLVLKYRHNALERLLEKM</sequence>
<protein>
    <recommendedName>
        <fullName evidence="1">AB hydrolase-1 domain-containing protein</fullName>
    </recommendedName>
</protein>
<dbReference type="PANTHER" id="PTHR43433:SF10">
    <property type="entry name" value="AB HYDROLASE-1 DOMAIN-CONTAINING PROTEIN"/>
    <property type="match status" value="1"/>
</dbReference>
<dbReference type="Gene3D" id="3.40.50.1820">
    <property type="entry name" value="alpha/beta hydrolase"/>
    <property type="match status" value="1"/>
</dbReference>
<evidence type="ECO:0000313" key="3">
    <source>
        <dbReference type="Proteomes" id="UP000028524"/>
    </source>
</evidence>
<accession>A0A084QD20</accession>
<keyword evidence="3" id="KW-1185">Reference proteome</keyword>
<dbReference type="InterPro" id="IPR029058">
    <property type="entry name" value="AB_hydrolase_fold"/>
</dbReference>
<evidence type="ECO:0000313" key="2">
    <source>
        <dbReference type="EMBL" id="KFA61855.1"/>
    </source>
</evidence>
<dbReference type="SUPFAM" id="SSF53474">
    <property type="entry name" value="alpha/beta-Hydrolases"/>
    <property type="match status" value="1"/>
</dbReference>
<dbReference type="InParanoid" id="A0A084QD20"/>
<dbReference type="Proteomes" id="UP000028524">
    <property type="component" value="Unassembled WGS sequence"/>
</dbReference>
<feature type="domain" description="AB hydrolase-1" evidence="1">
    <location>
        <begin position="12"/>
        <end position="100"/>
    </location>
</feature>
<name>A0A084QD20_STAC4</name>
<dbReference type="HOGENOM" id="CLU_020336_49_0_1"/>
<dbReference type="InterPro" id="IPR050471">
    <property type="entry name" value="AB_hydrolase"/>
</dbReference>
<proteinExistence type="predicted"/>
<dbReference type="STRING" id="1283841.A0A084QD20"/>
<dbReference type="Pfam" id="PF00561">
    <property type="entry name" value="Abhydrolase_1"/>
    <property type="match status" value="1"/>
</dbReference>
<dbReference type="PANTHER" id="PTHR43433">
    <property type="entry name" value="HYDROLASE, ALPHA/BETA FOLD FAMILY PROTEIN"/>
    <property type="match status" value="1"/>
</dbReference>
<dbReference type="EMBL" id="KL660827">
    <property type="protein sequence ID" value="KFA61855.1"/>
    <property type="molecule type" value="Genomic_DNA"/>
</dbReference>
<evidence type="ECO:0000259" key="1">
    <source>
        <dbReference type="Pfam" id="PF00561"/>
    </source>
</evidence>
<gene>
    <name evidence="2" type="ORF">S40285_08812</name>
</gene>
<dbReference type="AlphaFoldDB" id="A0A084QD20"/>
<dbReference type="OMA" id="WTHAEPI"/>